<protein>
    <submittedName>
        <fullName evidence="1">Uncharacterized protein</fullName>
    </submittedName>
</protein>
<accession>A0A379X1Q7</accession>
<gene>
    <name evidence="1" type="ORF">NCTC8261_06318</name>
</gene>
<name>A0A379X1Q7_SALET</name>
<evidence type="ECO:0000313" key="2">
    <source>
        <dbReference type="Proteomes" id="UP000254712"/>
    </source>
</evidence>
<evidence type="ECO:0000313" key="1">
    <source>
        <dbReference type="EMBL" id="SUH39941.1"/>
    </source>
</evidence>
<dbReference type="AlphaFoldDB" id="A0A379X1Q7"/>
<dbReference type="EMBL" id="UGXT01000002">
    <property type="protein sequence ID" value="SUH39941.1"/>
    <property type="molecule type" value="Genomic_DNA"/>
</dbReference>
<sequence length="85" mass="9660">MTKVFASVGVVEMQRDSGHIVTQHQCLFFVAYAYRNRAIRVVAEGFGGDHQIKLFRQRRFIFVLTSSPNCAFDQPAPGLWPGKCR</sequence>
<organism evidence="1 2">
    <name type="scientific">Salmonella enterica I</name>
    <dbReference type="NCBI Taxonomy" id="59201"/>
    <lineage>
        <taxon>Bacteria</taxon>
        <taxon>Pseudomonadati</taxon>
        <taxon>Pseudomonadota</taxon>
        <taxon>Gammaproteobacteria</taxon>
        <taxon>Enterobacterales</taxon>
        <taxon>Enterobacteriaceae</taxon>
        <taxon>Salmonella</taxon>
    </lineage>
</organism>
<proteinExistence type="predicted"/>
<dbReference type="Proteomes" id="UP000254712">
    <property type="component" value="Unassembled WGS sequence"/>
</dbReference>
<reference evidence="1 2" key="1">
    <citation type="submission" date="2018-06" db="EMBL/GenBank/DDBJ databases">
        <authorList>
            <consortium name="Pathogen Informatics"/>
            <person name="Doyle S."/>
        </authorList>
    </citation>
    <scope>NUCLEOTIDE SEQUENCE [LARGE SCALE GENOMIC DNA]</scope>
    <source>
        <strain evidence="1 2">NCTC8261</strain>
    </source>
</reference>